<dbReference type="STRING" id="13735.ENSPSIP00000013099"/>
<dbReference type="GO" id="GO:0045087">
    <property type="term" value="P:innate immune response"/>
    <property type="evidence" value="ECO:0007669"/>
    <property type="project" value="UniProtKB-KW"/>
</dbReference>
<proteinExistence type="inferred from homology"/>
<dbReference type="Ensembl" id="ENSPSIT00000013162.1">
    <property type="protein sequence ID" value="ENSPSIP00000013099.1"/>
    <property type="gene ID" value="ENSPSIG00000011778.1"/>
</dbReference>
<organism evidence="6 7">
    <name type="scientific">Pelodiscus sinensis</name>
    <name type="common">Chinese softshell turtle</name>
    <name type="synonym">Trionyx sinensis</name>
    <dbReference type="NCBI Taxonomy" id="13735"/>
    <lineage>
        <taxon>Eukaryota</taxon>
        <taxon>Metazoa</taxon>
        <taxon>Chordata</taxon>
        <taxon>Craniata</taxon>
        <taxon>Vertebrata</taxon>
        <taxon>Euteleostomi</taxon>
        <taxon>Archelosauria</taxon>
        <taxon>Testudinata</taxon>
        <taxon>Testudines</taxon>
        <taxon>Cryptodira</taxon>
        <taxon>Trionychia</taxon>
        <taxon>Trionychidae</taxon>
        <taxon>Pelodiscus</taxon>
    </lineage>
</organism>
<keyword evidence="2" id="KW-0677">Repeat</keyword>
<dbReference type="PANTHER" id="PTHR10271:SF0">
    <property type="entry name" value="INTERFERON-INDUCED PROTEIN WITH TETRATRICOPEPTIDE REPEATS 5"/>
    <property type="match status" value="1"/>
</dbReference>
<keyword evidence="1" id="KW-0399">Innate immunity</keyword>
<dbReference type="GO" id="GO:0051607">
    <property type="term" value="P:defense response to virus"/>
    <property type="evidence" value="ECO:0007669"/>
    <property type="project" value="TreeGrafter"/>
</dbReference>
<dbReference type="FunFam" id="1.25.40.10:FF:000036">
    <property type="entry name" value="interferon-induced protein with tetratricopeptide repeats 5"/>
    <property type="match status" value="1"/>
</dbReference>
<keyword evidence="3" id="KW-0802">TPR repeat</keyword>
<dbReference type="PANTHER" id="PTHR10271">
    <property type="entry name" value="INTERFERON-INDUCED PROTEIN WITH TETRATRICOPEPTIDE REPEATS"/>
    <property type="match status" value="1"/>
</dbReference>
<keyword evidence="7" id="KW-1185">Reference proteome</keyword>
<reference evidence="6" key="3">
    <citation type="submission" date="2025-08" db="UniProtKB">
        <authorList>
            <consortium name="Ensembl"/>
        </authorList>
    </citation>
    <scope>IDENTIFICATION</scope>
</reference>
<dbReference type="Gene3D" id="1.25.40.10">
    <property type="entry name" value="Tetratricopeptide repeat domain"/>
    <property type="match status" value="3"/>
</dbReference>
<evidence type="ECO:0000313" key="7">
    <source>
        <dbReference type="Proteomes" id="UP000007267"/>
    </source>
</evidence>
<dbReference type="InterPro" id="IPR011990">
    <property type="entry name" value="TPR-like_helical_dom_sf"/>
</dbReference>
<dbReference type="HOGENOM" id="CLU_043482_1_0_1"/>
<protein>
    <submittedName>
        <fullName evidence="6">Uncharacterized protein</fullName>
    </submittedName>
</protein>
<dbReference type="AlphaFoldDB" id="K7FYI9"/>
<reference evidence="7" key="2">
    <citation type="journal article" date="2013" name="Nat. Genet.">
        <title>The draft genomes of soft-shell turtle and green sea turtle yield insights into the development and evolution of the turtle-specific body plan.</title>
        <authorList>
            <person name="Wang Z."/>
            <person name="Pascual-Anaya J."/>
            <person name="Zadissa A."/>
            <person name="Li W."/>
            <person name="Niimura Y."/>
            <person name="Huang Z."/>
            <person name="Li C."/>
            <person name="White S."/>
            <person name="Xiong Z."/>
            <person name="Fang D."/>
            <person name="Wang B."/>
            <person name="Ming Y."/>
            <person name="Chen Y."/>
            <person name="Zheng Y."/>
            <person name="Kuraku S."/>
            <person name="Pignatelli M."/>
            <person name="Herrero J."/>
            <person name="Beal K."/>
            <person name="Nozawa M."/>
            <person name="Li Q."/>
            <person name="Wang J."/>
            <person name="Zhang H."/>
            <person name="Yu L."/>
            <person name="Shigenobu S."/>
            <person name="Wang J."/>
            <person name="Liu J."/>
            <person name="Flicek P."/>
            <person name="Searle S."/>
            <person name="Wang J."/>
            <person name="Kuratani S."/>
            <person name="Yin Y."/>
            <person name="Aken B."/>
            <person name="Zhang G."/>
            <person name="Irie N."/>
        </authorList>
    </citation>
    <scope>NUCLEOTIDE SEQUENCE [LARGE SCALE GENOMIC DNA]</scope>
    <source>
        <strain evidence="7">Daiwa-1</strain>
    </source>
</reference>
<dbReference type="GeneTree" id="ENSGT00950000182946"/>
<evidence type="ECO:0000256" key="3">
    <source>
        <dbReference type="ARBA" id="ARBA00022803"/>
    </source>
</evidence>
<accession>K7FYI9</accession>
<evidence type="ECO:0000256" key="1">
    <source>
        <dbReference type="ARBA" id="ARBA00022588"/>
    </source>
</evidence>
<dbReference type="EMBL" id="AGCU01038299">
    <property type="status" value="NOT_ANNOTATED_CDS"/>
    <property type="molecule type" value="Genomic_DNA"/>
</dbReference>
<name>K7FYI9_PELSI</name>
<evidence type="ECO:0000313" key="6">
    <source>
        <dbReference type="Ensembl" id="ENSPSIP00000013099.1"/>
    </source>
</evidence>
<dbReference type="Proteomes" id="UP000007267">
    <property type="component" value="Unassembled WGS sequence"/>
</dbReference>
<comment type="similarity">
    <text evidence="5">Belongs to the IFIT family.</text>
</comment>
<reference evidence="6" key="4">
    <citation type="submission" date="2025-09" db="UniProtKB">
        <authorList>
            <consortium name="Ensembl"/>
        </authorList>
    </citation>
    <scope>IDENTIFICATION</scope>
</reference>
<sequence length="406" mass="46488">PSLCSSLPLKEKLQALQCHFTWDFEIRDKVDAAHILHTVALRVAHTPYPNQAVFLAMKAYLCHLQGRYEDALQSLREAEEFLHRDHPGNVPRQALVIYGNYAWIYYHLAHYDVVERYLDQVSQICRSLNSRSPYAALIPEVHAHKGWSLLATGFRHGQQATECFQRALAEDEANGEYLAGSVIAAYALWTHLKEAKEKLGDIIQKQPHNYEAKVYLAQLIKKGDRGQAEALLEDVQNSRDPEVLRYAAKFFQAEFPDKRIPILQRAISLDPTYHLLYYDLGVCYKQQLAVANMGRREEILAAGTEAFKMAVQKDPPSVFAKLALAEMLGEKTPGYQEEIYLNLMSEVSTLSKRCQQAVYLHWGDFLLYKRESLPEAAEMYKAGFAIPDKYLERPQLRSRLQEVAEK</sequence>
<evidence type="ECO:0000256" key="4">
    <source>
        <dbReference type="ARBA" id="ARBA00022859"/>
    </source>
</evidence>
<dbReference type="OMA" id="AAICYKR"/>
<evidence type="ECO:0000256" key="2">
    <source>
        <dbReference type="ARBA" id="ARBA00022737"/>
    </source>
</evidence>
<dbReference type="eggNOG" id="KOG1124">
    <property type="taxonomic scope" value="Eukaryota"/>
</dbReference>
<dbReference type="SUPFAM" id="SSF48452">
    <property type="entry name" value="TPR-like"/>
    <property type="match status" value="1"/>
</dbReference>
<reference evidence="7" key="1">
    <citation type="submission" date="2011-10" db="EMBL/GenBank/DDBJ databases">
        <authorList>
            <consortium name="Soft-shell Turtle Genome Consortium"/>
        </authorList>
    </citation>
    <scope>NUCLEOTIDE SEQUENCE [LARGE SCALE GENOMIC DNA]</scope>
    <source>
        <strain evidence="7">Daiwa-1</strain>
    </source>
</reference>
<dbReference type="GO" id="GO:0005829">
    <property type="term" value="C:cytosol"/>
    <property type="evidence" value="ECO:0007669"/>
    <property type="project" value="TreeGrafter"/>
</dbReference>
<keyword evidence="4" id="KW-0391">Immunity</keyword>
<evidence type="ECO:0000256" key="5">
    <source>
        <dbReference type="ARBA" id="ARBA00038336"/>
    </source>
</evidence>